<evidence type="ECO:0000313" key="1">
    <source>
        <dbReference type="EMBL" id="AHJ98847.1"/>
    </source>
</evidence>
<dbReference type="KEGG" id="hsw:Hsw_3252"/>
<organism evidence="1 2">
    <name type="scientific">Hymenobacter swuensis DY53</name>
    <dbReference type="NCBI Taxonomy" id="1227739"/>
    <lineage>
        <taxon>Bacteria</taxon>
        <taxon>Pseudomonadati</taxon>
        <taxon>Bacteroidota</taxon>
        <taxon>Cytophagia</taxon>
        <taxon>Cytophagales</taxon>
        <taxon>Hymenobacteraceae</taxon>
        <taxon>Hymenobacter</taxon>
    </lineage>
</organism>
<proteinExistence type="predicted"/>
<dbReference type="Proteomes" id="UP000019423">
    <property type="component" value="Chromosome"/>
</dbReference>
<evidence type="ECO:0000313" key="2">
    <source>
        <dbReference type="Proteomes" id="UP000019423"/>
    </source>
</evidence>
<dbReference type="HOGENOM" id="CLU_3169004_0_0_10"/>
<dbReference type="STRING" id="1227739.Hsw_3252"/>
<gene>
    <name evidence="1" type="ORF">Hsw_3252</name>
</gene>
<reference evidence="1 2" key="1">
    <citation type="submission" date="2014-01" db="EMBL/GenBank/DDBJ databases">
        <title>Complete genome sequence of ionizing-radiation resistance bacterium Hymenobacter swuensis DY53.</title>
        <authorList>
            <person name="Jung J.-H."/>
            <person name="Jeong S.-W."/>
            <person name="Joe M.-H."/>
            <person name="Cho y.-j."/>
            <person name="Kim M.-K."/>
            <person name="Lim S.-Y."/>
        </authorList>
    </citation>
    <scope>NUCLEOTIDE SEQUENCE [LARGE SCALE GENOMIC DNA]</scope>
    <source>
        <strain evidence="1 2">DY53</strain>
    </source>
</reference>
<keyword evidence="2" id="KW-1185">Reference proteome</keyword>
<dbReference type="AlphaFoldDB" id="W8F4A0"/>
<sequence length="47" mass="5385">MLTEKVCQPVVLRVSLTLHTPSSRPILKPVFPNKNILYIKLVLFYSS</sequence>
<dbReference type="EMBL" id="CP007145">
    <property type="protein sequence ID" value="AHJ98847.1"/>
    <property type="molecule type" value="Genomic_DNA"/>
</dbReference>
<name>W8F4A0_9BACT</name>
<protein>
    <submittedName>
        <fullName evidence="1">Uncharacterized protein</fullName>
    </submittedName>
</protein>
<accession>W8F4A0</accession>